<evidence type="ECO:0000313" key="1">
    <source>
        <dbReference type="EMBL" id="MBD2255255.1"/>
    </source>
</evidence>
<dbReference type="EMBL" id="JACJQL010000085">
    <property type="protein sequence ID" value="MBD2255255.1"/>
    <property type="molecule type" value="Genomic_DNA"/>
</dbReference>
<gene>
    <name evidence="1" type="ORF">H6G14_28985</name>
</gene>
<evidence type="ECO:0000313" key="2">
    <source>
        <dbReference type="Proteomes" id="UP000621307"/>
    </source>
</evidence>
<accession>A0ABR8BNW6</accession>
<protein>
    <submittedName>
        <fullName evidence="1">Uncharacterized protein</fullName>
    </submittedName>
</protein>
<keyword evidence="2" id="KW-1185">Reference proteome</keyword>
<name>A0ABR8BNW6_9NOSO</name>
<proteinExistence type="predicted"/>
<comment type="caution">
    <text evidence="1">The sequence shown here is derived from an EMBL/GenBank/DDBJ whole genome shotgun (WGS) entry which is preliminary data.</text>
</comment>
<dbReference type="Proteomes" id="UP000621307">
    <property type="component" value="Unassembled WGS sequence"/>
</dbReference>
<sequence length="57" mass="6833">MQFPIRENADPLRKPDNYKEVFADGEFDDFIQAISTPWTHITTKVLIQERSRFYLRS</sequence>
<organism evidence="1 2">
    <name type="scientific">Nostoc parmelioides FACHB-3921</name>
    <dbReference type="NCBI Taxonomy" id="2692909"/>
    <lineage>
        <taxon>Bacteria</taxon>
        <taxon>Bacillati</taxon>
        <taxon>Cyanobacteriota</taxon>
        <taxon>Cyanophyceae</taxon>
        <taxon>Nostocales</taxon>
        <taxon>Nostocaceae</taxon>
        <taxon>Nostoc</taxon>
    </lineage>
</organism>
<reference evidence="1 2" key="1">
    <citation type="journal article" date="2020" name="ISME J.">
        <title>Comparative genomics reveals insights into cyanobacterial evolution and habitat adaptation.</title>
        <authorList>
            <person name="Chen M.Y."/>
            <person name="Teng W.K."/>
            <person name="Zhao L."/>
            <person name="Hu C.X."/>
            <person name="Zhou Y.K."/>
            <person name="Han B.P."/>
            <person name="Song L.R."/>
            <person name="Shu W.S."/>
        </authorList>
    </citation>
    <scope>NUCLEOTIDE SEQUENCE [LARGE SCALE GENOMIC DNA]</scope>
    <source>
        <strain evidence="1 2">FACHB-3921</strain>
    </source>
</reference>